<sequence>MAAPIVAKSVVADPPAAGPVVVASSISAPVVTVLPAVMAGHSGGDPYATVAKPTEDIAGGIQPAVNEKRMGEIASDPPLQVNQTEQR</sequence>
<dbReference type="Proteomes" id="UP001187315">
    <property type="component" value="Unassembled WGS sequence"/>
</dbReference>
<organism evidence="1 2">
    <name type="scientific">Tachysurus vachellii</name>
    <name type="common">Darkbarbel catfish</name>
    <name type="synonym">Pelteobagrus vachellii</name>
    <dbReference type="NCBI Taxonomy" id="175792"/>
    <lineage>
        <taxon>Eukaryota</taxon>
        <taxon>Metazoa</taxon>
        <taxon>Chordata</taxon>
        <taxon>Craniata</taxon>
        <taxon>Vertebrata</taxon>
        <taxon>Euteleostomi</taxon>
        <taxon>Actinopterygii</taxon>
        <taxon>Neopterygii</taxon>
        <taxon>Teleostei</taxon>
        <taxon>Ostariophysi</taxon>
        <taxon>Siluriformes</taxon>
        <taxon>Bagridae</taxon>
        <taxon>Tachysurus</taxon>
    </lineage>
</organism>
<dbReference type="AlphaFoldDB" id="A0AA88NSH1"/>
<accession>A0AA88NSH1</accession>
<keyword evidence="2" id="KW-1185">Reference proteome</keyword>
<proteinExistence type="predicted"/>
<evidence type="ECO:0000313" key="1">
    <source>
        <dbReference type="EMBL" id="KAK2866182.1"/>
    </source>
</evidence>
<reference evidence="1" key="1">
    <citation type="submission" date="2023-08" db="EMBL/GenBank/DDBJ databases">
        <title>Pelteobagrus vachellii genome.</title>
        <authorList>
            <person name="Liu H."/>
        </authorList>
    </citation>
    <scope>NUCLEOTIDE SEQUENCE</scope>
    <source>
        <strain evidence="1">PRFRI_2022a</strain>
        <tissue evidence="1">Muscle</tissue>
    </source>
</reference>
<name>A0AA88NSH1_TACVA</name>
<evidence type="ECO:0000313" key="2">
    <source>
        <dbReference type="Proteomes" id="UP001187315"/>
    </source>
</evidence>
<comment type="caution">
    <text evidence="1">The sequence shown here is derived from an EMBL/GenBank/DDBJ whole genome shotgun (WGS) entry which is preliminary data.</text>
</comment>
<protein>
    <submittedName>
        <fullName evidence="1">Uncharacterized protein</fullName>
    </submittedName>
</protein>
<dbReference type="EMBL" id="JAVHJS010000002">
    <property type="protein sequence ID" value="KAK2866182.1"/>
    <property type="molecule type" value="Genomic_DNA"/>
</dbReference>
<gene>
    <name evidence="1" type="ORF">Q7C36_002238</name>
</gene>